<keyword evidence="3" id="KW-1185">Reference proteome</keyword>
<accession>A0ABS5JTV0</accession>
<reference evidence="2 3" key="1">
    <citation type="journal article" date="2015" name="Int. J. Syst. Evol. Microbiol.">
        <title>Carboxylicivirga linearis sp. nov., isolated from a sea cucumber culture pond.</title>
        <authorList>
            <person name="Wang F.Q."/>
            <person name="Zhou Y.X."/>
            <person name="Lin X.Z."/>
            <person name="Chen G.J."/>
            <person name="Du Z.J."/>
        </authorList>
    </citation>
    <scope>NUCLEOTIDE SEQUENCE [LARGE SCALE GENOMIC DNA]</scope>
    <source>
        <strain evidence="2 3">FB218</strain>
    </source>
</reference>
<dbReference type="Proteomes" id="UP000708576">
    <property type="component" value="Unassembled WGS sequence"/>
</dbReference>
<keyword evidence="1" id="KW-0732">Signal</keyword>
<dbReference type="PROSITE" id="PS51257">
    <property type="entry name" value="PROKAR_LIPOPROTEIN"/>
    <property type="match status" value="1"/>
</dbReference>
<proteinExistence type="predicted"/>
<name>A0ABS5JTV0_9BACT</name>
<dbReference type="RefSeq" id="WP_212215543.1">
    <property type="nucleotide sequence ID" value="NZ_JAGUCO010000004.1"/>
</dbReference>
<gene>
    <name evidence="2" type="ORF">KEM10_08400</name>
</gene>
<dbReference type="EMBL" id="JAGUCO010000004">
    <property type="protein sequence ID" value="MBS2098299.1"/>
    <property type="molecule type" value="Genomic_DNA"/>
</dbReference>
<evidence type="ECO:0000313" key="3">
    <source>
        <dbReference type="Proteomes" id="UP000708576"/>
    </source>
</evidence>
<dbReference type="InterPro" id="IPR011042">
    <property type="entry name" value="6-blade_b-propeller_TolB-like"/>
</dbReference>
<feature type="chain" id="PRO_5046623600" evidence="1">
    <location>
        <begin position="21"/>
        <end position="484"/>
    </location>
</feature>
<dbReference type="InterPro" id="IPR011659">
    <property type="entry name" value="WD40"/>
</dbReference>
<organism evidence="2 3">
    <name type="scientific">Carboxylicivirga linearis</name>
    <dbReference type="NCBI Taxonomy" id="1628157"/>
    <lineage>
        <taxon>Bacteria</taxon>
        <taxon>Pseudomonadati</taxon>
        <taxon>Bacteroidota</taxon>
        <taxon>Bacteroidia</taxon>
        <taxon>Marinilabiliales</taxon>
        <taxon>Marinilabiliaceae</taxon>
        <taxon>Carboxylicivirga</taxon>
    </lineage>
</organism>
<sequence>MKFKYLIILSLNLLVACQQAIDIDKKLNLLPTINPDYINVTIPRNIAPLNFMIKDDINGVQVILQGEQNQLIANGKNDIRFNLNKWKKLIDKEKTLKVTVSVKKNNEWIQYRSFHWKIVEDEIDPYLSYRLIEPGYEVWNKIQLAERCIENFEENIFADNNLTEGSCMNCHIYNQQNPSQSMFHIRGKHGGTILNNKGKLRKLKTKTDKMISKAVYGGFHPGGRYAVFSTNYIIPEFHAEGSKKLEVYDTASDLAILDFETNQSITTPLLTDSTNFDTFPVFSADGKHIYYCAAKSVSVPDSIQKLKYSICSISFNDVNGEVGSVADTIWNARLTEHSACHLKTSPDGKYLLFTEADYGTFPIWHREADLRLIDLKTGKVDSLKNVNADYSDSYHSWSSNSRWFVFASKRDNGIYGKPYFCYIDKNGKAHKPFVLPQKNPAFYDFSFKSFNIPELSIGPLPFDAMDIEKVYWKQEAESFSDKGI</sequence>
<dbReference type="Pfam" id="PF07676">
    <property type="entry name" value="PD40"/>
    <property type="match status" value="2"/>
</dbReference>
<dbReference type="SUPFAM" id="SSF82171">
    <property type="entry name" value="DPP6 N-terminal domain-like"/>
    <property type="match status" value="1"/>
</dbReference>
<evidence type="ECO:0000256" key="1">
    <source>
        <dbReference type="SAM" id="SignalP"/>
    </source>
</evidence>
<dbReference type="Gene3D" id="2.120.10.30">
    <property type="entry name" value="TolB, C-terminal domain"/>
    <property type="match status" value="1"/>
</dbReference>
<evidence type="ECO:0000313" key="2">
    <source>
        <dbReference type="EMBL" id="MBS2098299.1"/>
    </source>
</evidence>
<protein>
    <submittedName>
        <fullName evidence="2">PD40 domain-containing protein</fullName>
    </submittedName>
</protein>
<comment type="caution">
    <text evidence="2">The sequence shown here is derived from an EMBL/GenBank/DDBJ whole genome shotgun (WGS) entry which is preliminary data.</text>
</comment>
<feature type="signal peptide" evidence="1">
    <location>
        <begin position="1"/>
        <end position="20"/>
    </location>
</feature>